<reference evidence="4 5" key="1">
    <citation type="journal article" date="2020" name="G3 (Bethesda)">
        <title>Improved Reference Genome for Cyclotella cryptica CCMP332, a Model for Cell Wall Morphogenesis, Salinity Adaptation, and Lipid Production in Diatoms (Bacillariophyta).</title>
        <authorList>
            <person name="Roberts W.R."/>
            <person name="Downey K.M."/>
            <person name="Ruck E.C."/>
            <person name="Traller J.C."/>
            <person name="Alverson A.J."/>
        </authorList>
    </citation>
    <scope>NUCLEOTIDE SEQUENCE [LARGE SCALE GENOMIC DNA]</scope>
    <source>
        <strain evidence="4 5">CCMP332</strain>
    </source>
</reference>
<name>A0ABD3PKT1_9STRA</name>
<proteinExistence type="predicted"/>
<comment type="subcellular location">
    <subcellularLocation>
        <location evidence="1">Cell projection</location>
        <location evidence="1">Cilium</location>
    </subcellularLocation>
</comment>
<keyword evidence="2" id="KW-0175">Coiled coil</keyword>
<evidence type="ECO:0000256" key="2">
    <source>
        <dbReference type="ARBA" id="ARBA00023054"/>
    </source>
</evidence>
<organism evidence="4 5">
    <name type="scientific">Cyclotella cryptica</name>
    <dbReference type="NCBI Taxonomy" id="29204"/>
    <lineage>
        <taxon>Eukaryota</taxon>
        <taxon>Sar</taxon>
        <taxon>Stramenopiles</taxon>
        <taxon>Ochrophyta</taxon>
        <taxon>Bacillariophyta</taxon>
        <taxon>Coscinodiscophyceae</taxon>
        <taxon>Thalassiosirophycidae</taxon>
        <taxon>Stephanodiscales</taxon>
        <taxon>Stephanodiscaceae</taxon>
        <taxon>Cyclotella</taxon>
    </lineage>
</organism>
<gene>
    <name evidence="4" type="ORF">HJC23_009163</name>
</gene>
<sequence>MDMDIIPQASFDDSCKLRILDPDTRDRSTALAQECQQFVSKVREFQVTVEAVLRDMNRIAESTEQQKLKAIGRRIKRDS</sequence>
<keyword evidence="5" id="KW-1185">Reference proteome</keyword>
<evidence type="ECO:0000256" key="1">
    <source>
        <dbReference type="ARBA" id="ARBA00004138"/>
    </source>
</evidence>
<dbReference type="Proteomes" id="UP001516023">
    <property type="component" value="Unassembled WGS sequence"/>
</dbReference>
<dbReference type="GO" id="GO:0005929">
    <property type="term" value="C:cilium"/>
    <property type="evidence" value="ECO:0007669"/>
    <property type="project" value="UniProtKB-SubCell"/>
</dbReference>
<evidence type="ECO:0000313" key="4">
    <source>
        <dbReference type="EMBL" id="KAL3788357.1"/>
    </source>
</evidence>
<dbReference type="Pfam" id="PF14931">
    <property type="entry name" value="IFT20"/>
    <property type="match status" value="1"/>
</dbReference>
<dbReference type="EMBL" id="JABMIG020000157">
    <property type="protein sequence ID" value="KAL3788357.1"/>
    <property type="molecule type" value="Genomic_DNA"/>
</dbReference>
<protein>
    <submittedName>
        <fullName evidence="4">Uncharacterized protein</fullName>
    </submittedName>
</protein>
<dbReference type="InterPro" id="IPR028172">
    <property type="entry name" value="FT20"/>
</dbReference>
<accession>A0ABD3PKT1</accession>
<keyword evidence="3" id="KW-0966">Cell projection</keyword>
<evidence type="ECO:0000256" key="3">
    <source>
        <dbReference type="ARBA" id="ARBA00023273"/>
    </source>
</evidence>
<dbReference type="PANTHER" id="PTHR31978:SF1">
    <property type="entry name" value="INTRAFLAGELLAR TRANSPORT PROTEIN 20 HOMOLOG"/>
    <property type="match status" value="1"/>
</dbReference>
<comment type="caution">
    <text evidence="4">The sequence shown here is derived from an EMBL/GenBank/DDBJ whole genome shotgun (WGS) entry which is preliminary data.</text>
</comment>
<evidence type="ECO:0000313" key="5">
    <source>
        <dbReference type="Proteomes" id="UP001516023"/>
    </source>
</evidence>
<dbReference type="PANTHER" id="PTHR31978">
    <property type="entry name" value="INTRAFLAGELLAR TRANSPORT PROTEIN 20 HOMOLOG"/>
    <property type="match status" value="1"/>
</dbReference>
<dbReference type="AlphaFoldDB" id="A0ABD3PKT1"/>